<dbReference type="OMA" id="THERHQG"/>
<accession>B3RQ15</accession>
<dbReference type="InParanoid" id="B3RQ15"/>
<dbReference type="GO" id="GO:0008380">
    <property type="term" value="P:RNA splicing"/>
    <property type="evidence" value="ECO:0007669"/>
    <property type="project" value="UniProtKB-KW"/>
</dbReference>
<dbReference type="InterPro" id="IPR034201">
    <property type="entry name" value="RNPS1_RRM"/>
</dbReference>
<dbReference type="Pfam" id="PF00076">
    <property type="entry name" value="RRM_1"/>
    <property type="match status" value="1"/>
</dbReference>
<proteinExistence type="predicted"/>
<keyword evidence="2" id="KW-0507">mRNA processing</keyword>
<feature type="domain" description="RRM" evidence="7">
    <location>
        <begin position="1"/>
        <end position="74"/>
    </location>
</feature>
<dbReference type="STRING" id="10228.B3RQ15"/>
<evidence type="ECO:0000256" key="5">
    <source>
        <dbReference type="ARBA" id="ARBA00023242"/>
    </source>
</evidence>
<evidence type="ECO:0000256" key="2">
    <source>
        <dbReference type="ARBA" id="ARBA00022664"/>
    </source>
</evidence>
<evidence type="ECO:0000313" key="8">
    <source>
        <dbReference type="EMBL" id="EDV27742.1"/>
    </source>
</evidence>
<dbReference type="GO" id="GO:0006397">
    <property type="term" value="P:mRNA processing"/>
    <property type="evidence" value="ECO:0007669"/>
    <property type="project" value="UniProtKB-KW"/>
</dbReference>
<evidence type="ECO:0000313" key="9">
    <source>
        <dbReference type="Proteomes" id="UP000009022"/>
    </source>
</evidence>
<evidence type="ECO:0000256" key="4">
    <source>
        <dbReference type="ARBA" id="ARBA00023187"/>
    </source>
</evidence>
<dbReference type="InterPro" id="IPR000504">
    <property type="entry name" value="RRM_dom"/>
</dbReference>
<dbReference type="HOGENOM" id="CLU_012062_28_8_1"/>
<dbReference type="CTD" id="6751324"/>
<dbReference type="eggNOG" id="KOG4209">
    <property type="taxonomic scope" value="Eukaryota"/>
</dbReference>
<keyword evidence="4" id="KW-0508">mRNA splicing</keyword>
<evidence type="ECO:0000256" key="3">
    <source>
        <dbReference type="ARBA" id="ARBA00022884"/>
    </source>
</evidence>
<dbReference type="SUPFAM" id="SSF54928">
    <property type="entry name" value="RNA-binding domain, RBD"/>
    <property type="match status" value="1"/>
</dbReference>
<keyword evidence="3 6" id="KW-0694">RNA-binding</keyword>
<keyword evidence="5" id="KW-0539">Nucleus</keyword>
<dbReference type="RefSeq" id="XP_002109576.1">
    <property type="nucleotide sequence ID" value="XM_002109540.1"/>
</dbReference>
<dbReference type="FunFam" id="3.30.70.330:FF:002496">
    <property type="match status" value="1"/>
</dbReference>
<feature type="non-terminal residue" evidence="8">
    <location>
        <position position="1"/>
    </location>
</feature>
<gene>
    <name evidence="8" type="ORF">TRIADDRAFT_9217</name>
</gene>
<dbReference type="Proteomes" id="UP000009022">
    <property type="component" value="Unassembled WGS sequence"/>
</dbReference>
<dbReference type="KEGG" id="tad:TRIADDRAFT_9217"/>
<sequence length="74" mass="8120">IHLGRLTRNATKDHVQEIFSNYGKVKNVDVPTDRANGLPRGFAYIEFENGKSAENAIKYMNGGQIDGQAVTVAL</sequence>
<dbReference type="SMART" id="SM00360">
    <property type="entry name" value="RRM"/>
    <property type="match status" value="1"/>
</dbReference>
<dbReference type="CDD" id="cd12365">
    <property type="entry name" value="RRM_RNPS1"/>
    <property type="match status" value="1"/>
</dbReference>
<dbReference type="PANTHER" id="PTHR15481:SF0">
    <property type="entry name" value="LD23870P-RELATED"/>
    <property type="match status" value="1"/>
</dbReference>
<keyword evidence="9" id="KW-1185">Reference proteome</keyword>
<dbReference type="PANTHER" id="PTHR15481">
    <property type="entry name" value="RIBONUCLEIC ACID BINDING PROTEIN S1"/>
    <property type="match status" value="1"/>
</dbReference>
<evidence type="ECO:0000259" key="7">
    <source>
        <dbReference type="PROSITE" id="PS50102"/>
    </source>
</evidence>
<organism evidence="8 9">
    <name type="scientific">Trichoplax adhaerens</name>
    <name type="common">Trichoplax reptans</name>
    <dbReference type="NCBI Taxonomy" id="10228"/>
    <lineage>
        <taxon>Eukaryota</taxon>
        <taxon>Metazoa</taxon>
        <taxon>Placozoa</taxon>
        <taxon>Uniplacotomia</taxon>
        <taxon>Trichoplacea</taxon>
        <taxon>Trichoplacidae</taxon>
        <taxon>Trichoplax</taxon>
    </lineage>
</organism>
<dbReference type="PhylomeDB" id="B3RQ15"/>
<dbReference type="EMBL" id="DS985242">
    <property type="protein sequence ID" value="EDV27742.1"/>
    <property type="molecule type" value="Genomic_DNA"/>
</dbReference>
<dbReference type="OrthoDB" id="252020at2759"/>
<dbReference type="AlphaFoldDB" id="B3RQ15"/>
<reference evidence="8 9" key="1">
    <citation type="journal article" date="2008" name="Nature">
        <title>The Trichoplax genome and the nature of placozoans.</title>
        <authorList>
            <person name="Srivastava M."/>
            <person name="Begovic E."/>
            <person name="Chapman J."/>
            <person name="Putnam N.H."/>
            <person name="Hellsten U."/>
            <person name="Kawashima T."/>
            <person name="Kuo A."/>
            <person name="Mitros T."/>
            <person name="Salamov A."/>
            <person name="Carpenter M.L."/>
            <person name="Signorovitch A.Y."/>
            <person name="Moreno M.A."/>
            <person name="Kamm K."/>
            <person name="Grimwood J."/>
            <person name="Schmutz J."/>
            <person name="Shapiro H."/>
            <person name="Grigoriev I.V."/>
            <person name="Buss L.W."/>
            <person name="Schierwater B."/>
            <person name="Dellaporta S.L."/>
            <person name="Rokhsar D.S."/>
        </authorList>
    </citation>
    <scope>NUCLEOTIDE SEQUENCE [LARGE SCALE GENOMIC DNA]</scope>
    <source>
        <strain evidence="8 9">Grell-BS-1999</strain>
    </source>
</reference>
<evidence type="ECO:0000256" key="6">
    <source>
        <dbReference type="PROSITE-ProRule" id="PRU00176"/>
    </source>
</evidence>
<feature type="non-terminal residue" evidence="8">
    <location>
        <position position="74"/>
    </location>
</feature>
<evidence type="ECO:0000256" key="1">
    <source>
        <dbReference type="ARBA" id="ARBA00004123"/>
    </source>
</evidence>
<dbReference type="PROSITE" id="PS50102">
    <property type="entry name" value="RRM"/>
    <property type="match status" value="1"/>
</dbReference>
<dbReference type="InterPro" id="IPR012677">
    <property type="entry name" value="Nucleotide-bd_a/b_plait_sf"/>
</dbReference>
<name>B3RQ15_TRIAD</name>
<dbReference type="GO" id="GO:0005634">
    <property type="term" value="C:nucleus"/>
    <property type="evidence" value="ECO:0007669"/>
    <property type="project" value="UniProtKB-SubCell"/>
</dbReference>
<dbReference type="GO" id="GO:0003723">
    <property type="term" value="F:RNA binding"/>
    <property type="evidence" value="ECO:0007669"/>
    <property type="project" value="UniProtKB-UniRule"/>
</dbReference>
<dbReference type="GeneID" id="6751324"/>
<dbReference type="Gene3D" id="3.30.70.330">
    <property type="match status" value="1"/>
</dbReference>
<protein>
    <recommendedName>
        <fullName evidence="7">RRM domain-containing protein</fullName>
    </recommendedName>
</protein>
<dbReference type="InterPro" id="IPR035979">
    <property type="entry name" value="RBD_domain_sf"/>
</dbReference>
<comment type="subcellular location">
    <subcellularLocation>
        <location evidence="1">Nucleus</location>
    </subcellularLocation>
</comment>